<name>A0ABN8CU93_9STRA</name>
<dbReference type="EMBL" id="CAKLCB010000198">
    <property type="protein sequence ID" value="CAH0516688.1"/>
    <property type="molecule type" value="Genomic_DNA"/>
</dbReference>
<protein>
    <submittedName>
        <fullName evidence="2">Uncharacterized protein</fullName>
    </submittedName>
</protein>
<organism evidence="2 3">
    <name type="scientific">Peronospora belbahrii</name>
    <dbReference type="NCBI Taxonomy" id="622444"/>
    <lineage>
        <taxon>Eukaryota</taxon>
        <taxon>Sar</taxon>
        <taxon>Stramenopiles</taxon>
        <taxon>Oomycota</taxon>
        <taxon>Peronosporomycetes</taxon>
        <taxon>Peronosporales</taxon>
        <taxon>Peronosporaceae</taxon>
        <taxon>Peronospora</taxon>
    </lineage>
</organism>
<evidence type="ECO:0000313" key="3">
    <source>
        <dbReference type="Proteomes" id="UP001158986"/>
    </source>
</evidence>
<feature type="transmembrane region" description="Helical" evidence="1">
    <location>
        <begin position="26"/>
        <end position="47"/>
    </location>
</feature>
<keyword evidence="1" id="KW-1133">Transmembrane helix</keyword>
<sequence length="169" mass="18999">MTFVRPSFCDFEVHLTKLMRPHNSMIVQYMVTNLCCVVELVVALVIMSELHGKRLGPTCMEGKRGMTCKVKTKLSRSEKSPAQKSLALWLGNDRVRPVQYNKFGVSSRDGQYRFEDGENKAPLSFFAFASTAHAIALFKPMADADPDAEIEVTSIVVEYKRIFLSTDAI</sequence>
<reference evidence="2 3" key="1">
    <citation type="submission" date="2021-11" db="EMBL/GenBank/DDBJ databases">
        <authorList>
            <person name="Islam A."/>
            <person name="Islam S."/>
            <person name="Flora M.S."/>
            <person name="Rahman M."/>
            <person name="Ziaur R.M."/>
            <person name="Epstein J.H."/>
            <person name="Hassan M."/>
            <person name="Klassen M."/>
            <person name="Woodard K."/>
            <person name="Webb A."/>
            <person name="Webby R.J."/>
            <person name="El Zowalaty M.E."/>
        </authorList>
    </citation>
    <scope>NUCLEOTIDE SEQUENCE [LARGE SCALE GENOMIC DNA]</scope>
    <source>
        <strain evidence="2">Pbs1</strain>
    </source>
</reference>
<comment type="caution">
    <text evidence="2">The sequence shown here is derived from an EMBL/GenBank/DDBJ whole genome shotgun (WGS) entry which is preliminary data.</text>
</comment>
<accession>A0ABN8CU93</accession>
<proteinExistence type="predicted"/>
<keyword evidence="1" id="KW-0812">Transmembrane</keyword>
<dbReference type="Proteomes" id="UP001158986">
    <property type="component" value="Unassembled WGS sequence"/>
</dbReference>
<gene>
    <name evidence="2" type="ORF">PBS001_LOCUS3335</name>
</gene>
<keyword evidence="3" id="KW-1185">Reference proteome</keyword>
<evidence type="ECO:0000313" key="2">
    <source>
        <dbReference type="EMBL" id="CAH0516688.1"/>
    </source>
</evidence>
<keyword evidence="1" id="KW-0472">Membrane</keyword>
<evidence type="ECO:0000256" key="1">
    <source>
        <dbReference type="SAM" id="Phobius"/>
    </source>
</evidence>